<gene>
    <name evidence="1" type="ORF">HND93_03550</name>
</gene>
<evidence type="ECO:0000313" key="2">
    <source>
        <dbReference type="Proteomes" id="UP000584642"/>
    </source>
</evidence>
<dbReference type="EMBL" id="JABFDB010000001">
    <property type="protein sequence ID" value="NYZ18774.1"/>
    <property type="molecule type" value="Genomic_DNA"/>
</dbReference>
<dbReference type="Pfam" id="PF07505">
    <property type="entry name" value="DUF5131"/>
    <property type="match status" value="1"/>
</dbReference>
<dbReference type="InterPro" id="IPR011101">
    <property type="entry name" value="DUF5131"/>
</dbReference>
<evidence type="ECO:0000313" key="1">
    <source>
        <dbReference type="EMBL" id="NYZ18774.1"/>
    </source>
</evidence>
<dbReference type="RefSeq" id="WP_180280490.1">
    <property type="nucleotide sequence ID" value="NZ_JABFDB010000001.1"/>
</dbReference>
<sequence length="277" mass="31320">MSSIEWTERTWNAFVGCSIVSPGCKNCYAMRMAARCAAFGQEQYIGTTQKVNGHTVWNGRINRAPDHKFREPLSVRRPTVWFVNSMSDLFHENAPPEWVREVIEIMCRTPHHTYQVLTKRPVEAEQFFRSNTDIVWPDNAWIGVSVEDTKRLFRIDVLRRLPGRIKFVSAEPLLGPLGSIDLSGIDWVIGGGESGPGARPCEPEWVRNLRDECLRQGAAFFMKQWGKPANNPLASQCPADAKLADFIKTMDPHGKGGALLDGRLWREYPADANLPVR</sequence>
<dbReference type="Proteomes" id="UP000584642">
    <property type="component" value="Unassembled WGS sequence"/>
</dbReference>
<protein>
    <submittedName>
        <fullName evidence="1">Phage Gp37/Gp68 family protein</fullName>
    </submittedName>
</protein>
<keyword evidence="2" id="KW-1185">Reference proteome</keyword>
<name>A0ABX2T3J4_9PROT</name>
<proteinExistence type="predicted"/>
<comment type="caution">
    <text evidence="1">The sequence shown here is derived from an EMBL/GenBank/DDBJ whole genome shotgun (WGS) entry which is preliminary data.</text>
</comment>
<reference evidence="1 2" key="1">
    <citation type="submission" date="2020-05" db="EMBL/GenBank/DDBJ databases">
        <title>Azospirillum oleiclasticum sp. nov, a nitrogen-fixing and heavy crude oil-emulsifying bacterium isolated from the crude oil of Yumen Oilfield.</title>
        <authorList>
            <person name="Wu D."/>
            <person name="Cai M."/>
            <person name="Zhang X."/>
        </authorList>
    </citation>
    <scope>NUCLEOTIDE SEQUENCE [LARGE SCALE GENOMIC DNA]</scope>
    <source>
        <strain evidence="1 2">ROY-1-1-2</strain>
    </source>
</reference>
<organism evidence="1 2">
    <name type="scientific">Azospirillum oleiclasticum</name>
    <dbReference type="NCBI Taxonomy" id="2735135"/>
    <lineage>
        <taxon>Bacteria</taxon>
        <taxon>Pseudomonadati</taxon>
        <taxon>Pseudomonadota</taxon>
        <taxon>Alphaproteobacteria</taxon>
        <taxon>Rhodospirillales</taxon>
        <taxon>Azospirillaceae</taxon>
        <taxon>Azospirillum</taxon>
    </lineage>
</organism>
<accession>A0ABX2T3J4</accession>